<comment type="catalytic activity">
    <reaction evidence="15">
        <text>(2R,3R)-2,3-dihydroxy-3-methylpentanoate = (S)-3-methyl-2-oxopentanoate + H2O</text>
        <dbReference type="Rhea" id="RHEA:27694"/>
        <dbReference type="ChEBI" id="CHEBI:15377"/>
        <dbReference type="ChEBI" id="CHEBI:35146"/>
        <dbReference type="ChEBI" id="CHEBI:49258"/>
        <dbReference type="EC" id="4.2.1.9"/>
    </reaction>
</comment>
<dbReference type="InterPro" id="IPR042096">
    <property type="entry name" value="Dihydro-acid_dehy_C"/>
</dbReference>
<evidence type="ECO:0000256" key="9">
    <source>
        <dbReference type="ARBA" id="ARBA00023239"/>
    </source>
</evidence>
<comment type="pathway">
    <text evidence="13 15">Amino-acid biosynthesis; L-isoleucine biosynthesis; L-isoleucine from 2-oxobutanoate: step 3/4.</text>
</comment>
<dbReference type="InterPro" id="IPR000581">
    <property type="entry name" value="ILV_EDD_N"/>
</dbReference>
<feature type="binding site" evidence="15">
    <location>
        <position position="54"/>
    </location>
    <ligand>
        <name>[2Fe-2S] cluster</name>
        <dbReference type="ChEBI" id="CHEBI:190135"/>
    </ligand>
</feature>
<dbReference type="PROSITE" id="PS00886">
    <property type="entry name" value="ILVD_EDD_1"/>
    <property type="match status" value="1"/>
</dbReference>
<keyword evidence="7 15" id="KW-0408">Iron</keyword>
<dbReference type="HAMAP" id="MF_00012">
    <property type="entry name" value="IlvD"/>
    <property type="match status" value="1"/>
</dbReference>
<feature type="binding site" evidence="15">
    <location>
        <position position="128"/>
    </location>
    <ligand>
        <name>Mg(2+)</name>
        <dbReference type="ChEBI" id="CHEBI:18420"/>
    </ligand>
</feature>
<dbReference type="PANTHER" id="PTHR21000:SF5">
    <property type="entry name" value="DIHYDROXY-ACID DEHYDRATASE, MITOCHONDRIAL"/>
    <property type="match status" value="1"/>
</dbReference>
<keyword evidence="6 15" id="KW-0460">Magnesium</keyword>
<keyword evidence="8 15" id="KW-0411">Iron-sulfur</keyword>
<accession>A0A975D762</accession>
<dbReference type="Pfam" id="PF24877">
    <property type="entry name" value="ILV_EDD_C"/>
    <property type="match status" value="1"/>
</dbReference>
<evidence type="ECO:0000256" key="15">
    <source>
        <dbReference type="HAMAP-Rule" id="MF_00012"/>
    </source>
</evidence>
<evidence type="ECO:0000256" key="14">
    <source>
        <dbReference type="ARBA" id="ARBA00029490"/>
    </source>
</evidence>
<evidence type="ECO:0000256" key="5">
    <source>
        <dbReference type="ARBA" id="ARBA00022723"/>
    </source>
</evidence>
<comment type="subunit">
    <text evidence="15">Homodimer.</text>
</comment>
<reference evidence="18" key="1">
    <citation type="submission" date="2020-07" db="EMBL/GenBank/DDBJ databases">
        <authorList>
            <person name="Camacho E."/>
        </authorList>
    </citation>
    <scope>NUCLEOTIDE SEQUENCE</scope>
    <source>
        <strain evidence="18">MPO218</strain>
    </source>
</reference>
<evidence type="ECO:0000256" key="7">
    <source>
        <dbReference type="ARBA" id="ARBA00023004"/>
    </source>
</evidence>
<keyword evidence="9 15" id="KW-0456">Lyase</keyword>
<dbReference type="EMBL" id="CP059319">
    <property type="protein sequence ID" value="QTH23974.1"/>
    <property type="molecule type" value="Genomic_DNA"/>
</dbReference>
<evidence type="ECO:0000256" key="1">
    <source>
        <dbReference type="ARBA" id="ARBA00001946"/>
    </source>
</evidence>
<proteinExistence type="inferred from homology"/>
<keyword evidence="10 15" id="KW-0100">Branched-chain amino acid biosynthesis</keyword>
<feature type="binding site" evidence="15">
    <location>
        <position position="86"/>
    </location>
    <ligand>
        <name>Mg(2+)</name>
        <dbReference type="ChEBI" id="CHEBI:18420"/>
    </ligand>
</feature>
<dbReference type="InterPro" id="IPR020558">
    <property type="entry name" value="DiOHA_6PGluconate_deHydtase_CS"/>
</dbReference>
<evidence type="ECO:0000256" key="13">
    <source>
        <dbReference type="ARBA" id="ARBA00029437"/>
    </source>
</evidence>
<evidence type="ECO:0000259" key="16">
    <source>
        <dbReference type="Pfam" id="PF00920"/>
    </source>
</evidence>
<gene>
    <name evidence="15" type="primary">ilvD</name>
    <name evidence="18" type="ORF">HRJ34_10945</name>
</gene>
<feature type="domain" description="Dihydroxy-acid/6-phosphogluconate dehydratase N-terminal" evidence="16">
    <location>
        <begin position="39"/>
        <end position="356"/>
    </location>
</feature>
<comment type="pathway">
    <text evidence="12 15">Amino-acid biosynthesis; L-valine biosynthesis; L-valine from pyruvate: step 3/4.</text>
</comment>
<evidence type="ECO:0000256" key="11">
    <source>
        <dbReference type="ARBA" id="ARBA00029304"/>
    </source>
</evidence>
<dbReference type="GO" id="GO:0009099">
    <property type="term" value="P:L-valine biosynthetic process"/>
    <property type="evidence" value="ECO:0007669"/>
    <property type="project" value="UniProtKB-UniRule"/>
</dbReference>
<comment type="catalytic activity">
    <reaction evidence="11">
        <text>(2R)-2,3-dihydroxy-3-methylbutanoate = 3-methyl-2-oxobutanoate + H2O</text>
        <dbReference type="Rhea" id="RHEA:24809"/>
        <dbReference type="ChEBI" id="CHEBI:11851"/>
        <dbReference type="ChEBI" id="CHEBI:15377"/>
        <dbReference type="ChEBI" id="CHEBI:49072"/>
        <dbReference type="EC" id="4.2.1.9"/>
    </reaction>
    <physiologicalReaction direction="left-to-right" evidence="11">
        <dbReference type="Rhea" id="RHEA:24810"/>
    </physiologicalReaction>
</comment>
<dbReference type="SUPFAM" id="SSF52016">
    <property type="entry name" value="LeuD/IlvD-like"/>
    <property type="match status" value="1"/>
</dbReference>
<dbReference type="GO" id="GO:0000287">
    <property type="term" value="F:magnesium ion binding"/>
    <property type="evidence" value="ECO:0007669"/>
    <property type="project" value="UniProtKB-UniRule"/>
</dbReference>
<feature type="domain" description="Dihydroxy-acid/6-phosphogluconate dehydratase C-terminal" evidence="17">
    <location>
        <begin position="368"/>
        <end position="558"/>
    </location>
</feature>
<comment type="cofactor">
    <cofactor evidence="1 15">
        <name>Mg(2+)</name>
        <dbReference type="ChEBI" id="CHEBI:18420"/>
    </cofactor>
</comment>
<feature type="binding site" evidence="15">
    <location>
        <position position="449"/>
    </location>
    <ligand>
        <name>Mg(2+)</name>
        <dbReference type="ChEBI" id="CHEBI:18420"/>
    </ligand>
</feature>
<evidence type="ECO:0000256" key="12">
    <source>
        <dbReference type="ARBA" id="ARBA00029436"/>
    </source>
</evidence>
<feature type="binding site" description="via carbamate group" evidence="15">
    <location>
        <position position="129"/>
    </location>
    <ligand>
        <name>Mg(2+)</name>
        <dbReference type="ChEBI" id="CHEBI:18420"/>
    </ligand>
</feature>
<dbReference type="GO" id="GO:0051537">
    <property type="term" value="F:2 iron, 2 sulfur cluster binding"/>
    <property type="evidence" value="ECO:0007669"/>
    <property type="project" value="UniProtKB-UniRule"/>
</dbReference>
<dbReference type="GO" id="GO:0004160">
    <property type="term" value="F:dihydroxy-acid dehydratase activity"/>
    <property type="evidence" value="ECO:0007669"/>
    <property type="project" value="UniProtKB-UniRule"/>
</dbReference>
<feature type="active site" description="Proton acceptor" evidence="15">
    <location>
        <position position="475"/>
    </location>
</feature>
<evidence type="ECO:0000313" key="18">
    <source>
        <dbReference type="EMBL" id="QTH23974.1"/>
    </source>
</evidence>
<dbReference type="AlphaFoldDB" id="A0A975D762"/>
<protein>
    <recommendedName>
        <fullName evidence="14 15">Dihydroxy-acid dehydratase</fullName>
        <shortName evidence="15">DAD</shortName>
        <ecNumber evidence="14 15">4.2.1.9</ecNumber>
    </recommendedName>
</protein>
<dbReference type="RefSeq" id="WP_208634099.1">
    <property type="nucleotide sequence ID" value="NZ_CP059319.1"/>
</dbReference>
<comment type="caution">
    <text evidence="15">Lacks conserved residue(s) required for the propagation of feature annotation.</text>
</comment>
<evidence type="ECO:0000256" key="6">
    <source>
        <dbReference type="ARBA" id="ARBA00022842"/>
    </source>
</evidence>
<dbReference type="Proteomes" id="UP000664914">
    <property type="component" value="Chromosome"/>
</dbReference>
<dbReference type="NCBIfam" id="NF002068">
    <property type="entry name" value="PRK00911.1"/>
    <property type="match status" value="1"/>
</dbReference>
<evidence type="ECO:0000259" key="17">
    <source>
        <dbReference type="Pfam" id="PF24877"/>
    </source>
</evidence>
<dbReference type="InterPro" id="IPR004404">
    <property type="entry name" value="DihydroxyA_deHydtase"/>
</dbReference>
<dbReference type="Pfam" id="PF00920">
    <property type="entry name" value="ILVD_EDD_N"/>
    <property type="match status" value="1"/>
</dbReference>
<evidence type="ECO:0000256" key="8">
    <source>
        <dbReference type="ARBA" id="ARBA00023014"/>
    </source>
</evidence>
<dbReference type="InterPro" id="IPR037237">
    <property type="entry name" value="IlvD/EDD_N"/>
</dbReference>
<dbReference type="InterPro" id="IPR056740">
    <property type="entry name" value="ILV_EDD_C"/>
</dbReference>
<keyword evidence="4 15" id="KW-0001">2Fe-2S</keyword>
<feature type="modified residue" description="N6-carboxylysine" evidence="15">
    <location>
        <position position="129"/>
    </location>
</feature>
<comment type="function">
    <text evidence="15">Functions in the biosynthesis of branched-chain amino acids. Catalyzes the dehydration of (2R,3R)-2,3-dihydroxy-3-methylpentanoate (2,3-dihydroxy-3-methylvalerate) into 2-oxo-3-methylpentanoate (2-oxo-3-methylvalerate) and of (2R)-2,3-dihydroxy-3-methylbutanoate (2,3-dihydroxyisovalerate) into 2-oxo-3-methylbutanoate (2-oxoisovalerate), the penultimate precursor to L-isoleucine and L-valine, respectively.</text>
</comment>
<dbReference type="PANTHER" id="PTHR21000">
    <property type="entry name" value="DIHYDROXY-ACID DEHYDRATASE DAD"/>
    <property type="match status" value="1"/>
</dbReference>
<dbReference type="EC" id="4.2.1.9" evidence="14 15"/>
<dbReference type="FunFam" id="3.50.30.80:FF:000001">
    <property type="entry name" value="Dihydroxy-acid dehydratase"/>
    <property type="match status" value="1"/>
</dbReference>
<evidence type="ECO:0000256" key="10">
    <source>
        <dbReference type="ARBA" id="ARBA00023304"/>
    </source>
</evidence>
<organism evidence="18 19">
    <name type="scientific">Rhizorhabdus wittichii</name>
    <dbReference type="NCBI Taxonomy" id="160791"/>
    <lineage>
        <taxon>Bacteria</taxon>
        <taxon>Pseudomonadati</taxon>
        <taxon>Pseudomonadota</taxon>
        <taxon>Alphaproteobacteria</taxon>
        <taxon>Sphingomonadales</taxon>
        <taxon>Sphingomonadaceae</taxon>
        <taxon>Rhizorhabdus</taxon>
    </lineage>
</organism>
<evidence type="ECO:0000256" key="3">
    <source>
        <dbReference type="ARBA" id="ARBA00022605"/>
    </source>
</evidence>
<comment type="cofactor">
    <cofactor evidence="15">
        <name>[2Fe-2S] cluster</name>
        <dbReference type="ChEBI" id="CHEBI:190135"/>
    </cofactor>
    <text evidence="15">Binds 1 [2Fe-2S] cluster per subunit. This cluster acts as a Lewis acid cofactor.</text>
</comment>
<evidence type="ECO:0000256" key="2">
    <source>
        <dbReference type="ARBA" id="ARBA00006486"/>
    </source>
</evidence>
<keyword evidence="5 15" id="KW-0479">Metal-binding</keyword>
<dbReference type="SUPFAM" id="SSF143975">
    <property type="entry name" value="IlvD/EDD N-terminal domain-like"/>
    <property type="match status" value="1"/>
</dbReference>
<evidence type="ECO:0000256" key="4">
    <source>
        <dbReference type="ARBA" id="ARBA00022714"/>
    </source>
</evidence>
<dbReference type="GO" id="GO:0009097">
    <property type="term" value="P:isoleucine biosynthetic process"/>
    <property type="evidence" value="ECO:0007669"/>
    <property type="project" value="UniProtKB-UniRule"/>
</dbReference>
<keyword evidence="3 15" id="KW-0028">Amino-acid biosynthesis</keyword>
<reference evidence="18" key="2">
    <citation type="submission" date="2021-04" db="EMBL/GenBank/DDBJ databases">
        <title>Isolation and genomic analysis of the ibuprofen-degrading bacterium Sphingomonas strain MPO218.</title>
        <authorList>
            <person name="Aulestia M."/>
            <person name="Flores A."/>
            <person name="Mangas E.L."/>
            <person name="Perez-Pulido A.J."/>
            <person name="Santero E."/>
            <person name="Camacho E.M."/>
        </authorList>
    </citation>
    <scope>NUCLEOTIDE SEQUENCE</scope>
    <source>
        <strain evidence="18">MPO218</strain>
    </source>
</reference>
<dbReference type="PROSITE" id="PS00887">
    <property type="entry name" value="ILVD_EDD_2"/>
    <property type="match status" value="1"/>
</dbReference>
<dbReference type="Gene3D" id="3.50.30.80">
    <property type="entry name" value="IlvD/EDD C-terminal domain-like"/>
    <property type="match status" value="1"/>
</dbReference>
<dbReference type="InterPro" id="IPR050165">
    <property type="entry name" value="DHAD_IlvD/Edd"/>
</dbReference>
<comment type="similarity">
    <text evidence="2 15">Belongs to the IlvD/Edd family.</text>
</comment>
<name>A0A975D762_9SPHN</name>
<evidence type="ECO:0000313" key="19">
    <source>
        <dbReference type="Proteomes" id="UP000664914"/>
    </source>
</evidence>
<sequence>MSGMTARKFRSEIIREGVVRTTTRSFLYALGEDDEDLRQPHVAVIHTGGEMSPCNTTLRDQALHAKTGIYAGGGTAHECPVVSVSDGLSVAHSGMRFSLISRELIADSVEATVRGHQWDGVLAVGGCDKNMPGLMMGIVRCNVPSVFLYGGAALPGHLGGRDVNIVDTYEMIGRVLAGEATQEELEDMARACLPTAGACAGQYTANTMGMVSEALGLALLGSSMIPAVYAARAPMARKAGKVLMRAVLGGGPLPRDIVTRKALENACAVVAATGGSTNAPLHLPAIANEAGIDFDLDDVAAVLARTPLIADLKPGGRFLAKDVFEIGGTPVILKALLDGGHLHGDCMTVTGRTLAEDLAKVCPPDGAVVRDCGIPIAPSGGVTVLKGNLAPDGALLKTAGLKKLEHRGPARVFESEEQCLSAVRAMAYAAGDVIVIRNEGPRGGPGMREMLGITALLYGQGMGEKVALITDGRFSGATRGMCIGYISPEAASDGPIGLVRDGDLIAIDARDGIVSLQVELPKGELEARRALPRPAHVRPKGGVLEKYAAIVGPANKGAVTHSGNVIWEMDP</sequence>